<gene>
    <name evidence="1" type="ORF">GUJ93_ZPchr0013g34466</name>
</gene>
<dbReference type="Proteomes" id="UP000729402">
    <property type="component" value="Unassembled WGS sequence"/>
</dbReference>
<evidence type="ECO:0000313" key="2">
    <source>
        <dbReference type="Proteomes" id="UP000729402"/>
    </source>
</evidence>
<accession>A0A8J5WSB7</accession>
<proteinExistence type="predicted"/>
<reference evidence="1" key="2">
    <citation type="submission" date="2021-02" db="EMBL/GenBank/DDBJ databases">
        <authorList>
            <person name="Kimball J.A."/>
            <person name="Haas M.W."/>
            <person name="Macchietto M."/>
            <person name="Kono T."/>
            <person name="Duquette J."/>
            <person name="Shao M."/>
        </authorList>
    </citation>
    <scope>NUCLEOTIDE SEQUENCE</scope>
    <source>
        <tissue evidence="1">Fresh leaf tissue</tissue>
    </source>
</reference>
<comment type="caution">
    <text evidence="1">The sequence shown here is derived from an EMBL/GenBank/DDBJ whole genome shotgun (WGS) entry which is preliminary data.</text>
</comment>
<dbReference type="AlphaFoldDB" id="A0A8J5WSB7"/>
<sequence length="135" mass="15729">MDFVRPSLHHRRAINLARCLESLPSFHNGRRWSTEAVTSEDNRSRTHRCWNNAFNSLELFVRRAEVRDRPFQDDPLRLKRFGSRRLSSELLNFGHLCLELVDLSRSCTKLLDLDNLLLKIPSFISQSVSLSPKVP</sequence>
<reference evidence="1" key="1">
    <citation type="journal article" date="2021" name="bioRxiv">
        <title>Whole Genome Assembly and Annotation of Northern Wild Rice, Zizania palustris L., Supports a Whole Genome Duplication in the Zizania Genus.</title>
        <authorList>
            <person name="Haas M."/>
            <person name="Kono T."/>
            <person name="Macchietto M."/>
            <person name="Millas R."/>
            <person name="McGilp L."/>
            <person name="Shao M."/>
            <person name="Duquette J."/>
            <person name="Hirsch C.N."/>
            <person name="Kimball J."/>
        </authorList>
    </citation>
    <scope>NUCLEOTIDE SEQUENCE</scope>
    <source>
        <tissue evidence="1">Fresh leaf tissue</tissue>
    </source>
</reference>
<name>A0A8J5WSB7_ZIZPA</name>
<protein>
    <submittedName>
        <fullName evidence="1">Uncharacterized protein</fullName>
    </submittedName>
</protein>
<evidence type="ECO:0000313" key="1">
    <source>
        <dbReference type="EMBL" id="KAG8095866.1"/>
    </source>
</evidence>
<organism evidence="1 2">
    <name type="scientific">Zizania palustris</name>
    <name type="common">Northern wild rice</name>
    <dbReference type="NCBI Taxonomy" id="103762"/>
    <lineage>
        <taxon>Eukaryota</taxon>
        <taxon>Viridiplantae</taxon>
        <taxon>Streptophyta</taxon>
        <taxon>Embryophyta</taxon>
        <taxon>Tracheophyta</taxon>
        <taxon>Spermatophyta</taxon>
        <taxon>Magnoliopsida</taxon>
        <taxon>Liliopsida</taxon>
        <taxon>Poales</taxon>
        <taxon>Poaceae</taxon>
        <taxon>BOP clade</taxon>
        <taxon>Oryzoideae</taxon>
        <taxon>Oryzeae</taxon>
        <taxon>Zizaniinae</taxon>
        <taxon>Zizania</taxon>
    </lineage>
</organism>
<dbReference type="EMBL" id="JAAALK010000079">
    <property type="protein sequence ID" value="KAG8095866.1"/>
    <property type="molecule type" value="Genomic_DNA"/>
</dbReference>
<keyword evidence="2" id="KW-1185">Reference proteome</keyword>